<proteinExistence type="predicted"/>
<keyword evidence="3" id="KW-1185">Reference proteome</keyword>
<feature type="compositionally biased region" description="Basic residues" evidence="1">
    <location>
        <begin position="161"/>
        <end position="170"/>
    </location>
</feature>
<evidence type="ECO:0000256" key="1">
    <source>
        <dbReference type="SAM" id="MobiDB-lite"/>
    </source>
</evidence>
<evidence type="ECO:0000313" key="2">
    <source>
        <dbReference type="EMBL" id="KAK2738688.1"/>
    </source>
</evidence>
<dbReference type="AlphaFoldDB" id="A0AAD9Y483"/>
<dbReference type="Proteomes" id="UP001281614">
    <property type="component" value="Unassembled WGS sequence"/>
</dbReference>
<feature type="region of interest" description="Disordered" evidence="1">
    <location>
        <begin position="142"/>
        <end position="170"/>
    </location>
</feature>
<reference evidence="2" key="1">
    <citation type="submission" date="2023-02" db="EMBL/GenBank/DDBJ databases">
        <title>Colletotrichum kahawae CIFC_Que2 genome sequencing and assembly.</title>
        <authorList>
            <person name="Baroncelli R."/>
        </authorList>
    </citation>
    <scope>NUCLEOTIDE SEQUENCE</scope>
    <source>
        <strain evidence="2">CIFC_Que2</strain>
    </source>
</reference>
<evidence type="ECO:0000313" key="3">
    <source>
        <dbReference type="Proteomes" id="UP001281614"/>
    </source>
</evidence>
<gene>
    <name evidence="2" type="ORF">CKAH01_07378</name>
</gene>
<dbReference type="EMBL" id="VYYT01000378">
    <property type="protein sequence ID" value="KAK2738688.1"/>
    <property type="molecule type" value="Genomic_DNA"/>
</dbReference>
<comment type="caution">
    <text evidence="2">The sequence shown here is derived from an EMBL/GenBank/DDBJ whole genome shotgun (WGS) entry which is preliminary data.</text>
</comment>
<sequence length="170" mass="18387">MRQSTCREAVSEEQQNETCLDVQYSRLFCRPWPINSPSKTDQDGGLAAPSGDSSCRSWLLFSALGLVLSSLLVDELEPGNRAEQASLGCAAKKLGTTTVAGSKTVCDRDLCCPCNAHMRWPRAISTGSPIIVTDDIGADSRWVENAGSDQGDNLRNDKGGARKPRAQRRT</sequence>
<name>A0AAD9Y483_COLKA</name>
<organism evidence="2 3">
    <name type="scientific">Colletotrichum kahawae</name>
    <name type="common">Coffee berry disease fungus</name>
    <dbReference type="NCBI Taxonomy" id="34407"/>
    <lineage>
        <taxon>Eukaryota</taxon>
        <taxon>Fungi</taxon>
        <taxon>Dikarya</taxon>
        <taxon>Ascomycota</taxon>
        <taxon>Pezizomycotina</taxon>
        <taxon>Sordariomycetes</taxon>
        <taxon>Hypocreomycetidae</taxon>
        <taxon>Glomerellales</taxon>
        <taxon>Glomerellaceae</taxon>
        <taxon>Colletotrichum</taxon>
        <taxon>Colletotrichum gloeosporioides species complex</taxon>
    </lineage>
</organism>
<protein>
    <submittedName>
        <fullName evidence="2">Uncharacterized protein</fullName>
    </submittedName>
</protein>
<accession>A0AAD9Y483</accession>